<dbReference type="EMBL" id="CZKA01000020">
    <property type="protein sequence ID" value="CUR55367.1"/>
    <property type="molecule type" value="Genomic_DNA"/>
</dbReference>
<dbReference type="AlphaFoldDB" id="A0A2P2C015"/>
<name>A0A2P2C015_9ZZZZ</name>
<organism evidence="2">
    <name type="scientific">metagenome</name>
    <dbReference type="NCBI Taxonomy" id="256318"/>
    <lineage>
        <taxon>unclassified sequences</taxon>
        <taxon>metagenomes</taxon>
    </lineage>
</organism>
<evidence type="ECO:0000256" key="1">
    <source>
        <dbReference type="SAM" id="Phobius"/>
    </source>
</evidence>
<feature type="transmembrane region" description="Helical" evidence="1">
    <location>
        <begin position="44"/>
        <end position="65"/>
    </location>
</feature>
<reference evidence="2" key="1">
    <citation type="submission" date="2015-08" db="EMBL/GenBank/DDBJ databases">
        <authorList>
            <person name="Babu N.S."/>
            <person name="Beckwith C.J."/>
            <person name="Beseler K.G."/>
            <person name="Brison A."/>
            <person name="Carone J.V."/>
            <person name="Caskin T.P."/>
            <person name="Diamond M."/>
            <person name="Durham M.E."/>
            <person name="Foxe J.M."/>
            <person name="Go M."/>
            <person name="Henderson B.A."/>
            <person name="Jones I.B."/>
            <person name="McGettigan J.A."/>
            <person name="Micheletti S.J."/>
            <person name="Nasrallah M.E."/>
            <person name="Ortiz D."/>
            <person name="Piller C.R."/>
            <person name="Privatt S.R."/>
            <person name="Schneider S.L."/>
            <person name="Sharp S."/>
            <person name="Smith T.C."/>
            <person name="Stanton J.D."/>
            <person name="Ullery H.E."/>
            <person name="Wilson R.J."/>
            <person name="Serrano M.G."/>
            <person name="Buck G."/>
            <person name="Lee V."/>
            <person name="Wang Y."/>
            <person name="Carvalho R."/>
            <person name="Voegtly L."/>
            <person name="Shi R."/>
            <person name="Duckworth R."/>
            <person name="Johnson A."/>
            <person name="Loviza R."/>
            <person name="Walstead R."/>
            <person name="Shah Z."/>
            <person name="Kiflezghi M."/>
            <person name="Wade K."/>
            <person name="Ball S.L."/>
            <person name="Bradley K.W."/>
            <person name="Asai D.J."/>
            <person name="Bowman C.A."/>
            <person name="Russell D.A."/>
            <person name="Pope W.H."/>
            <person name="Jacobs-Sera D."/>
            <person name="Hendrix R.W."/>
            <person name="Hatfull G.F."/>
        </authorList>
    </citation>
    <scope>NUCLEOTIDE SEQUENCE</scope>
</reference>
<dbReference type="SUPFAM" id="SSF69318">
    <property type="entry name" value="Integrin alpha N-terminal domain"/>
    <property type="match status" value="1"/>
</dbReference>
<protein>
    <submittedName>
        <fullName evidence="2">Uncharacterized protein</fullName>
    </submittedName>
</protein>
<keyword evidence="1" id="KW-0812">Transmembrane</keyword>
<sequence length="375" mass="40020">MNTHQRDPLFESLDRLAGLADSDLVGDRMPDIRHRVRVARQRRVALVATAAAVLAVVGVGVWRALPAERTAPPVVNQEKPSQTITIDAEAVGSEIRVSFTVTGQSTAYTDPETGEPLDYAGPESTEVIVDGASGSGEGSAPLSCEPGGRFTAYSIDYHVDDPLVVPVTPAAEHTVVVRAPYCDDGKLVENSQRLTVTSSATMTTADQQRVDLDGDGTREVLRIRTPQDPAAESQLLEVTWGNGESRSADLTNTMEIGFVDPIDLDGDGDLEVILLGGGGELGVHWVFQAGPGRLQEVATVDADGINLPLTTTAEWGVDVSPDGVRSYRLQDPAATEFPAPVDVRDWTLEGDTITQSRTMYTACVTFQPVLELGPC</sequence>
<keyword evidence="1" id="KW-0472">Membrane</keyword>
<accession>A0A2P2C015</accession>
<gene>
    <name evidence="2" type="ORF">NOCA2270002</name>
</gene>
<evidence type="ECO:0000313" key="2">
    <source>
        <dbReference type="EMBL" id="CUR55367.1"/>
    </source>
</evidence>
<keyword evidence="1" id="KW-1133">Transmembrane helix</keyword>
<proteinExistence type="predicted"/>
<dbReference type="InterPro" id="IPR028994">
    <property type="entry name" value="Integrin_alpha_N"/>
</dbReference>